<dbReference type="OrthoDB" id="9770043at2"/>
<evidence type="ECO:0000313" key="4">
    <source>
        <dbReference type="Proteomes" id="UP000267430"/>
    </source>
</evidence>
<dbReference type="PANTHER" id="PTHR19328:SF13">
    <property type="entry name" value="HIPL1 PROTEIN"/>
    <property type="match status" value="1"/>
</dbReference>
<feature type="region of interest" description="Disordered" evidence="1">
    <location>
        <begin position="1"/>
        <end position="32"/>
    </location>
</feature>
<name>A0A433HTM5_9BACI</name>
<dbReference type="Proteomes" id="UP000267430">
    <property type="component" value="Unassembled WGS sequence"/>
</dbReference>
<dbReference type="Gene3D" id="2.120.10.30">
    <property type="entry name" value="TolB, C-terminal domain"/>
    <property type="match status" value="1"/>
</dbReference>
<dbReference type="SUPFAM" id="SSF50952">
    <property type="entry name" value="Soluble quinoprotein glucose dehydrogenase"/>
    <property type="match status" value="1"/>
</dbReference>
<organism evidence="3 4">
    <name type="scientific">Peribacillus cavernae</name>
    <dbReference type="NCBI Taxonomy" id="1674310"/>
    <lineage>
        <taxon>Bacteria</taxon>
        <taxon>Bacillati</taxon>
        <taxon>Bacillota</taxon>
        <taxon>Bacilli</taxon>
        <taxon>Bacillales</taxon>
        <taxon>Bacillaceae</taxon>
        <taxon>Peribacillus</taxon>
    </lineage>
</organism>
<sequence length="352" mass="38846">MFMLVSGCSGNPQNEMEKGKSESVETSGDSAKQGNAEVLLTKLNVPWSIQKINDTFYMSERVGAIVTWENNKMTRNKVALKEKLSDKPEAGLLGFVLAPDFEKSKEAFAYYTYEQNGKSVNRIVVLQHDNQQWIEKRLLLDGIPSGDYHHGGRMKIGPDNKLYATTGDAREDEIAQDKSSLGGKILRLNLDGSVPEDNPFPNSYIYSLGHRNPQGLAWGEKGQLYSSEHGPSAHDEINKITAGDNYGWPLITGDEKKAGMETPIFHSGSTTWAPSGIAYHEGILYAAALRGEAVKAFDLNKGEVSNVFTGAGRIRDVLMDGDYLYFVSNNTDGRGNPDQKDDKLYRIPLSSL</sequence>
<dbReference type="InterPro" id="IPR011042">
    <property type="entry name" value="6-blade_b-propeller_TolB-like"/>
</dbReference>
<evidence type="ECO:0000256" key="1">
    <source>
        <dbReference type="SAM" id="MobiDB-lite"/>
    </source>
</evidence>
<dbReference type="AlphaFoldDB" id="A0A433HTM5"/>
<feature type="domain" description="Glucose/Sorbosone dehydrogenase" evidence="2">
    <location>
        <begin position="43"/>
        <end position="334"/>
    </location>
</feature>
<evidence type="ECO:0000259" key="2">
    <source>
        <dbReference type="Pfam" id="PF07995"/>
    </source>
</evidence>
<dbReference type="InterPro" id="IPR011041">
    <property type="entry name" value="Quinoprot_gluc/sorb_DH_b-prop"/>
</dbReference>
<comment type="caution">
    <text evidence="3">The sequence shown here is derived from an EMBL/GenBank/DDBJ whole genome shotgun (WGS) entry which is preliminary data.</text>
</comment>
<dbReference type="RefSeq" id="WP_126863647.1">
    <property type="nucleotide sequence ID" value="NZ_JAUSTX010000004.1"/>
</dbReference>
<keyword evidence="4" id="KW-1185">Reference proteome</keyword>
<protein>
    <submittedName>
        <fullName evidence="3">Quinoprotein glucose dehydrogenase</fullName>
    </submittedName>
</protein>
<dbReference type="Pfam" id="PF07995">
    <property type="entry name" value="GSDH"/>
    <property type="match status" value="1"/>
</dbReference>
<dbReference type="InterPro" id="IPR012938">
    <property type="entry name" value="Glc/Sorbosone_DH"/>
</dbReference>
<reference evidence="3 4" key="1">
    <citation type="submission" date="2018-12" db="EMBL/GenBank/DDBJ databases">
        <title>Bacillus chawlae sp. nov., Bacillus glennii sp. nov., and Bacillus saganii sp. nov. Isolated from the Vehicle Assembly Building at Kennedy Space Center where the Viking Spacecraft were Assembled.</title>
        <authorList>
            <person name="Seuylemezian A."/>
            <person name="Vaishampayan P."/>
        </authorList>
    </citation>
    <scope>NUCLEOTIDE SEQUENCE [LARGE SCALE GENOMIC DNA]</scope>
    <source>
        <strain evidence="3 4">L5</strain>
    </source>
</reference>
<dbReference type="EMBL" id="RYZZ01000005">
    <property type="protein sequence ID" value="RUQ31624.1"/>
    <property type="molecule type" value="Genomic_DNA"/>
</dbReference>
<dbReference type="PANTHER" id="PTHR19328">
    <property type="entry name" value="HEDGEHOG-INTERACTING PROTEIN"/>
    <property type="match status" value="1"/>
</dbReference>
<evidence type="ECO:0000313" key="3">
    <source>
        <dbReference type="EMBL" id="RUQ31624.1"/>
    </source>
</evidence>
<gene>
    <name evidence="3" type="ORF">ELQ35_04260</name>
</gene>
<proteinExistence type="predicted"/>
<accession>A0A433HTM5</accession>